<dbReference type="Proteomes" id="UP000054217">
    <property type="component" value="Unassembled WGS sequence"/>
</dbReference>
<name>A0A0C3JTF1_PISTI</name>
<gene>
    <name evidence="2" type="ORF">M404DRAFT_962707</name>
</gene>
<keyword evidence="3" id="KW-1185">Reference proteome</keyword>
<dbReference type="EMBL" id="KN831993">
    <property type="protein sequence ID" value="KIO00767.1"/>
    <property type="molecule type" value="Genomic_DNA"/>
</dbReference>
<dbReference type="InParanoid" id="A0A0C3JTF1"/>
<dbReference type="OrthoDB" id="10356586at2759"/>
<dbReference type="STRING" id="870435.A0A0C3JTF1"/>
<dbReference type="HOGENOM" id="CLU_750307_0_0_1"/>
<protein>
    <submittedName>
        <fullName evidence="2">Uncharacterized protein</fullName>
    </submittedName>
</protein>
<evidence type="ECO:0000313" key="2">
    <source>
        <dbReference type="EMBL" id="KIO00767.1"/>
    </source>
</evidence>
<proteinExistence type="predicted"/>
<evidence type="ECO:0000313" key="3">
    <source>
        <dbReference type="Proteomes" id="UP000054217"/>
    </source>
</evidence>
<feature type="region of interest" description="Disordered" evidence="1">
    <location>
        <begin position="147"/>
        <end position="181"/>
    </location>
</feature>
<dbReference type="AlphaFoldDB" id="A0A0C3JTF1"/>
<sequence>MSYINASNTITIAMSSGSGTTSASSSPGPSCCASPNIDTNVGVHGVGVHSVGAAGTSRSELMGALGGDNVVSGYGSISNLNMPMNMSSMSLGGGAGNGITLGGIHIGGVLGHAYAGTFGHHAYPGSYHPDYLSSQFHLDATLPFLGVDRMDGEESPGATATGGGAGGGKEGEGNGEADADEHRSSKCCCMSTDSAGEPPSSAVSCSSYAESMTSASTAPTSAISGHSKPGFETTWPCAFAVDVRAGSSSGASNVGGYAPVSGPGTEFFRVTLTRAWSWTFPISFFAPAVVFVGKCTCHPLQQHMDCHPLACLGLTRTTFLHILRKQPHITFSRLTMRSLLTHGDQAWISHFSLLMSPQPFHSSAGVVAG</sequence>
<reference evidence="2 3" key="1">
    <citation type="submission" date="2014-04" db="EMBL/GenBank/DDBJ databases">
        <authorList>
            <consortium name="DOE Joint Genome Institute"/>
            <person name="Kuo A."/>
            <person name="Kohler A."/>
            <person name="Costa M.D."/>
            <person name="Nagy L.G."/>
            <person name="Floudas D."/>
            <person name="Copeland A."/>
            <person name="Barry K.W."/>
            <person name="Cichocki N."/>
            <person name="Veneault-Fourrey C."/>
            <person name="LaButti K."/>
            <person name="Lindquist E.A."/>
            <person name="Lipzen A."/>
            <person name="Lundell T."/>
            <person name="Morin E."/>
            <person name="Murat C."/>
            <person name="Sun H."/>
            <person name="Tunlid A."/>
            <person name="Henrissat B."/>
            <person name="Grigoriev I.V."/>
            <person name="Hibbett D.S."/>
            <person name="Martin F."/>
            <person name="Nordberg H.P."/>
            <person name="Cantor M.N."/>
            <person name="Hua S.X."/>
        </authorList>
    </citation>
    <scope>NUCLEOTIDE SEQUENCE [LARGE SCALE GENOMIC DNA]</scope>
    <source>
        <strain evidence="2 3">Marx 270</strain>
    </source>
</reference>
<evidence type="ECO:0000256" key="1">
    <source>
        <dbReference type="SAM" id="MobiDB-lite"/>
    </source>
</evidence>
<organism evidence="2 3">
    <name type="scientific">Pisolithus tinctorius Marx 270</name>
    <dbReference type="NCBI Taxonomy" id="870435"/>
    <lineage>
        <taxon>Eukaryota</taxon>
        <taxon>Fungi</taxon>
        <taxon>Dikarya</taxon>
        <taxon>Basidiomycota</taxon>
        <taxon>Agaricomycotina</taxon>
        <taxon>Agaricomycetes</taxon>
        <taxon>Agaricomycetidae</taxon>
        <taxon>Boletales</taxon>
        <taxon>Sclerodermatineae</taxon>
        <taxon>Pisolithaceae</taxon>
        <taxon>Pisolithus</taxon>
    </lineage>
</organism>
<accession>A0A0C3JTF1</accession>
<reference evidence="3" key="2">
    <citation type="submission" date="2015-01" db="EMBL/GenBank/DDBJ databases">
        <title>Evolutionary Origins and Diversification of the Mycorrhizal Mutualists.</title>
        <authorList>
            <consortium name="DOE Joint Genome Institute"/>
            <consortium name="Mycorrhizal Genomics Consortium"/>
            <person name="Kohler A."/>
            <person name="Kuo A."/>
            <person name="Nagy L.G."/>
            <person name="Floudas D."/>
            <person name="Copeland A."/>
            <person name="Barry K.W."/>
            <person name="Cichocki N."/>
            <person name="Veneault-Fourrey C."/>
            <person name="LaButti K."/>
            <person name="Lindquist E.A."/>
            <person name="Lipzen A."/>
            <person name="Lundell T."/>
            <person name="Morin E."/>
            <person name="Murat C."/>
            <person name="Riley R."/>
            <person name="Ohm R."/>
            <person name="Sun H."/>
            <person name="Tunlid A."/>
            <person name="Henrissat B."/>
            <person name="Grigoriev I.V."/>
            <person name="Hibbett D.S."/>
            <person name="Martin F."/>
        </authorList>
    </citation>
    <scope>NUCLEOTIDE SEQUENCE [LARGE SCALE GENOMIC DNA]</scope>
    <source>
        <strain evidence="3">Marx 270</strain>
    </source>
</reference>